<name>A0AA49JZK2_9BACT</name>
<keyword evidence="1" id="KW-0812">Transmembrane</keyword>
<dbReference type="RefSeq" id="WP_367887540.1">
    <property type="nucleotide sequence ID" value="NZ_CP130612.1"/>
</dbReference>
<dbReference type="InterPro" id="IPR021768">
    <property type="entry name" value="DUF3332"/>
</dbReference>
<evidence type="ECO:0000313" key="4">
    <source>
        <dbReference type="Proteomes" id="UP001229955"/>
    </source>
</evidence>
<sequence length="162" mass="17611">MRLAMLRRRVVLATVAAGLVASTGCFGPFRLTQKLYTVNKGVSSQRFVPEIIFYLLIPVYGGALVVDGIFANTIEFWTGSNPFSSSRVVRADGTTLIQRGVTTSDGKTLTIDEVKGGETVATTTIHVPHDWNTARLATRYKDGRVVTKTYVLGADGNITLQE</sequence>
<organism evidence="3 4">
    <name type="scientific">Pseudogemmatithrix spongiicola</name>
    <dbReference type="NCBI Taxonomy" id="3062599"/>
    <lineage>
        <taxon>Bacteria</taxon>
        <taxon>Pseudomonadati</taxon>
        <taxon>Gemmatimonadota</taxon>
        <taxon>Gemmatimonadia</taxon>
        <taxon>Gemmatimonadales</taxon>
        <taxon>Gemmatimonadaceae</taxon>
        <taxon>Pseudogemmatithrix</taxon>
    </lineage>
</organism>
<proteinExistence type="predicted"/>
<dbReference type="EMBL" id="CP130612">
    <property type="protein sequence ID" value="WKW11854.1"/>
    <property type="molecule type" value="Genomic_DNA"/>
</dbReference>
<keyword evidence="1" id="KW-0472">Membrane</keyword>
<reference evidence="3" key="1">
    <citation type="submission" date="2023-07" db="EMBL/GenBank/DDBJ databases">
        <authorList>
            <person name="Haufschild T."/>
            <person name="Kallscheuer N."/>
            <person name="Hammer J."/>
            <person name="Kohn T."/>
            <person name="Kabuu M."/>
            <person name="Jogler M."/>
            <person name="Wohfarth N."/>
            <person name="Heuer A."/>
            <person name="Rohde M."/>
            <person name="van Teeseling M.C.F."/>
            <person name="Jogler C."/>
        </authorList>
    </citation>
    <scope>NUCLEOTIDE SEQUENCE</scope>
    <source>
        <strain evidence="2">Strain 138</strain>
        <strain evidence="3">Strain 318</strain>
    </source>
</reference>
<dbReference type="AlphaFoldDB" id="A0AA49JZK2"/>
<evidence type="ECO:0000313" key="2">
    <source>
        <dbReference type="EMBL" id="WKW11854.1"/>
    </source>
</evidence>
<keyword evidence="4" id="KW-1185">Reference proteome</keyword>
<keyword evidence="1" id="KW-1133">Transmembrane helix</keyword>
<gene>
    <name evidence="2" type="ORF">Strain138_001122</name>
    <name evidence="3" type="ORF">Strain318_001122</name>
</gene>
<dbReference type="KEGG" id="pspc:Strain318_001122"/>
<dbReference type="Proteomes" id="UP001229955">
    <property type="component" value="Chromosome"/>
</dbReference>
<dbReference type="Pfam" id="PF11810">
    <property type="entry name" value="DUF3332"/>
    <property type="match status" value="1"/>
</dbReference>
<protein>
    <submittedName>
        <fullName evidence="3">DUF3332 family protein</fullName>
    </submittedName>
</protein>
<accession>A0AA49JZK2</accession>
<accession>A0AA49JTW7</accession>
<evidence type="ECO:0000313" key="3">
    <source>
        <dbReference type="EMBL" id="WKW14764.1"/>
    </source>
</evidence>
<dbReference type="PROSITE" id="PS51257">
    <property type="entry name" value="PROKAR_LIPOPROTEIN"/>
    <property type="match status" value="1"/>
</dbReference>
<dbReference type="EMBL" id="CP130613">
    <property type="protein sequence ID" value="WKW14764.1"/>
    <property type="molecule type" value="Genomic_DNA"/>
</dbReference>
<evidence type="ECO:0000256" key="1">
    <source>
        <dbReference type="SAM" id="Phobius"/>
    </source>
</evidence>
<feature type="transmembrane region" description="Helical" evidence="1">
    <location>
        <begin position="51"/>
        <end position="70"/>
    </location>
</feature>